<dbReference type="WBParaSite" id="ES5_v2.g18238.t1">
    <property type="protein sequence ID" value="ES5_v2.g18238.t1"/>
    <property type="gene ID" value="ES5_v2.g18238"/>
</dbReference>
<evidence type="ECO:0000313" key="2">
    <source>
        <dbReference type="WBParaSite" id="ES5_v2.g18238.t1"/>
    </source>
</evidence>
<accession>A0AC34FNN3</accession>
<reference evidence="2" key="1">
    <citation type="submission" date="2022-11" db="UniProtKB">
        <authorList>
            <consortium name="WormBaseParasite"/>
        </authorList>
    </citation>
    <scope>IDENTIFICATION</scope>
</reference>
<proteinExistence type="predicted"/>
<dbReference type="Proteomes" id="UP000887579">
    <property type="component" value="Unplaced"/>
</dbReference>
<organism evidence="1 2">
    <name type="scientific">Panagrolaimus sp. ES5</name>
    <dbReference type="NCBI Taxonomy" id="591445"/>
    <lineage>
        <taxon>Eukaryota</taxon>
        <taxon>Metazoa</taxon>
        <taxon>Ecdysozoa</taxon>
        <taxon>Nematoda</taxon>
        <taxon>Chromadorea</taxon>
        <taxon>Rhabditida</taxon>
        <taxon>Tylenchina</taxon>
        <taxon>Panagrolaimomorpha</taxon>
        <taxon>Panagrolaimoidea</taxon>
        <taxon>Panagrolaimidae</taxon>
        <taxon>Panagrolaimus</taxon>
    </lineage>
</organism>
<sequence>MNAITFKGKKGCFKRSKDETASKKVMDLYSPKIDKVIEDALSQSFSSNFIDSFMLKLFNDETCFYESVRCAYLSTSTFQPRKFYKQLKSLLVERKEKKNIKFYDAQPALKELLGDVKKEANEFIGIFNVSGAFDKKFFKKSQKAVLIFVTMFNLGEESSLGFLGIPAYTSSIYDQKNFVHLVKEGLSKTPLYPSTVEEELDLYDKFHRSDRILTRRLKLHLVKFITSNKEAQICHLLKKLQYDLGESGKLENSLRKAAERLAPEDFIKLFEPFEECLHQIGEKNSDKIKACLVDFVKVGKENNEKQKEIYEDLIEIICDEVAPDMYESEKLNKGLRAIIKNEEEYPVSNVVDNMDEEGFEDYKLVHEMISDIAHEHRPILYHDVLERFSDVMHNSIPKYLQKFPTEYYFRVILDSLAYCGILITERKSDSPDLIKFFPTPSYNLIKKQIENCDME</sequence>
<name>A0AC34FNN3_9BILA</name>
<protein>
    <submittedName>
        <fullName evidence="2">Uncharacterized protein</fullName>
    </submittedName>
</protein>
<evidence type="ECO:0000313" key="1">
    <source>
        <dbReference type="Proteomes" id="UP000887579"/>
    </source>
</evidence>